<comment type="caution">
    <text evidence="4">The sequence shown here is derived from an EMBL/GenBank/DDBJ whole genome shotgun (WGS) entry which is preliminary data.</text>
</comment>
<feature type="domain" description="Senescence" evidence="3">
    <location>
        <begin position="2"/>
        <end position="103"/>
    </location>
</feature>
<feature type="chain" id="PRO_5046179058" description="Senescence domain-containing protein" evidence="2">
    <location>
        <begin position="22"/>
        <end position="167"/>
    </location>
</feature>
<dbReference type="Pfam" id="PF06911">
    <property type="entry name" value="Senescence"/>
    <property type="match status" value="1"/>
</dbReference>
<evidence type="ECO:0000256" key="1">
    <source>
        <dbReference type="SAM" id="MobiDB-lite"/>
    </source>
</evidence>
<keyword evidence="2" id="KW-0732">Signal</keyword>
<gene>
    <name evidence="4" type="ORF">PCOR1329_LOCUS64896</name>
</gene>
<dbReference type="EMBL" id="CAUYUJ010018286">
    <property type="protein sequence ID" value="CAK0882342.1"/>
    <property type="molecule type" value="Genomic_DNA"/>
</dbReference>
<dbReference type="InterPro" id="IPR009686">
    <property type="entry name" value="Senescence/spartin_C"/>
</dbReference>
<organism evidence="4 5">
    <name type="scientific">Prorocentrum cordatum</name>
    <dbReference type="NCBI Taxonomy" id="2364126"/>
    <lineage>
        <taxon>Eukaryota</taxon>
        <taxon>Sar</taxon>
        <taxon>Alveolata</taxon>
        <taxon>Dinophyceae</taxon>
        <taxon>Prorocentrales</taxon>
        <taxon>Prorocentraceae</taxon>
        <taxon>Prorocentrum</taxon>
    </lineage>
</organism>
<feature type="region of interest" description="Disordered" evidence="1">
    <location>
        <begin position="120"/>
        <end position="146"/>
    </location>
</feature>
<evidence type="ECO:0000313" key="5">
    <source>
        <dbReference type="Proteomes" id="UP001189429"/>
    </source>
</evidence>
<sequence length="167" mass="17213">KVVGVTGLALDSVISTVGVAAATVSTSMPGPTEQWMVDTKVVGASSLRAGGQVWQAFQDASAGFWREVADASSDVIAHKYGSEAGKAARDSMHAVGNVREVKAALSKKVVGTIAGKSSGHVADALDRDSHQSGPDPANEFDRHPRSSSELARLVVRSALSRAATAQC</sequence>
<evidence type="ECO:0000256" key="2">
    <source>
        <dbReference type="SAM" id="SignalP"/>
    </source>
</evidence>
<dbReference type="Proteomes" id="UP001189429">
    <property type="component" value="Unassembled WGS sequence"/>
</dbReference>
<feature type="non-terminal residue" evidence="4">
    <location>
        <position position="1"/>
    </location>
</feature>
<reference evidence="4" key="1">
    <citation type="submission" date="2023-10" db="EMBL/GenBank/DDBJ databases">
        <authorList>
            <person name="Chen Y."/>
            <person name="Shah S."/>
            <person name="Dougan E. K."/>
            <person name="Thang M."/>
            <person name="Chan C."/>
        </authorList>
    </citation>
    <scope>NUCLEOTIDE SEQUENCE [LARGE SCALE GENOMIC DNA]</scope>
</reference>
<keyword evidence="5" id="KW-1185">Reference proteome</keyword>
<protein>
    <recommendedName>
        <fullName evidence="3">Senescence domain-containing protein</fullName>
    </recommendedName>
</protein>
<feature type="signal peptide" evidence="2">
    <location>
        <begin position="1"/>
        <end position="21"/>
    </location>
</feature>
<proteinExistence type="predicted"/>
<name>A0ABN9WBC5_9DINO</name>
<accession>A0ABN9WBC5</accession>
<evidence type="ECO:0000259" key="3">
    <source>
        <dbReference type="Pfam" id="PF06911"/>
    </source>
</evidence>
<evidence type="ECO:0000313" key="4">
    <source>
        <dbReference type="EMBL" id="CAK0882342.1"/>
    </source>
</evidence>